<evidence type="ECO:0000256" key="1">
    <source>
        <dbReference type="SAM" id="MobiDB-lite"/>
    </source>
</evidence>
<dbReference type="AlphaFoldDB" id="A0A1H0ZMY9"/>
<feature type="compositionally biased region" description="Acidic residues" evidence="1">
    <location>
        <begin position="94"/>
        <end position="103"/>
    </location>
</feature>
<accession>A0A1H0ZMY9</accession>
<protein>
    <submittedName>
        <fullName evidence="2">Uncharacterized protein</fullName>
    </submittedName>
</protein>
<organism evidence="2 3">
    <name type="scientific">Natronobacterium texcoconense</name>
    <dbReference type="NCBI Taxonomy" id="1095778"/>
    <lineage>
        <taxon>Archaea</taxon>
        <taxon>Methanobacteriati</taxon>
        <taxon>Methanobacteriota</taxon>
        <taxon>Stenosarchaea group</taxon>
        <taxon>Halobacteria</taxon>
        <taxon>Halobacteriales</taxon>
        <taxon>Natrialbaceae</taxon>
        <taxon>Natronobacterium</taxon>
    </lineage>
</organism>
<keyword evidence="3" id="KW-1185">Reference proteome</keyword>
<dbReference type="Proteomes" id="UP000198848">
    <property type="component" value="Unassembled WGS sequence"/>
</dbReference>
<feature type="region of interest" description="Disordered" evidence="1">
    <location>
        <begin position="84"/>
        <end position="118"/>
    </location>
</feature>
<dbReference type="EMBL" id="FNLC01000001">
    <property type="protein sequence ID" value="SDQ28699.1"/>
    <property type="molecule type" value="Genomic_DNA"/>
</dbReference>
<feature type="compositionally biased region" description="Polar residues" evidence="1">
    <location>
        <begin position="107"/>
        <end position="118"/>
    </location>
</feature>
<proteinExistence type="predicted"/>
<evidence type="ECO:0000313" key="2">
    <source>
        <dbReference type="EMBL" id="SDQ28699.1"/>
    </source>
</evidence>
<reference evidence="3" key="1">
    <citation type="submission" date="2016-10" db="EMBL/GenBank/DDBJ databases">
        <authorList>
            <person name="Varghese N."/>
            <person name="Submissions S."/>
        </authorList>
    </citation>
    <scope>NUCLEOTIDE SEQUENCE [LARGE SCALE GENOMIC DNA]</scope>
    <source>
        <strain evidence="3">DSM 24767</strain>
    </source>
</reference>
<evidence type="ECO:0000313" key="3">
    <source>
        <dbReference type="Proteomes" id="UP000198848"/>
    </source>
</evidence>
<dbReference type="RefSeq" id="WP_090376444.1">
    <property type="nucleotide sequence ID" value="NZ_FNLC01000001.1"/>
</dbReference>
<sequence length="118" mass="12385">MNMEFAVSRDGTALVTLQAGSDTTARTEATTQLETTLETLADEGAITDWAVTDAEVYEPPTAPFDPHTISVAFTVTVTVEADDERRATEAGASEIDDALESADVESVSYTAPPTATAV</sequence>
<name>A0A1H0ZMY9_NATTX</name>
<dbReference type="STRING" id="1095778.SAMN04489842_0357"/>
<gene>
    <name evidence="2" type="ORF">SAMN04489842_0357</name>
</gene>